<dbReference type="PANTHER" id="PTHR11092">
    <property type="entry name" value="SUGAR NUCLEOTIDE EPIMERASE RELATED"/>
    <property type="match status" value="1"/>
</dbReference>
<dbReference type="InterPro" id="IPR001509">
    <property type="entry name" value="Epimerase_deHydtase"/>
</dbReference>
<dbReference type="SUPFAM" id="SSF51735">
    <property type="entry name" value="NAD(P)-binding Rossmann-fold domains"/>
    <property type="match status" value="1"/>
</dbReference>
<dbReference type="EMBL" id="LJZR01000014">
    <property type="protein sequence ID" value="KPQ35176.1"/>
    <property type="molecule type" value="Genomic_DNA"/>
</dbReference>
<protein>
    <submittedName>
        <fullName evidence="4">Putative nucleoside-diphosphate sugar epimerase</fullName>
    </submittedName>
</protein>
<organism evidence="4 5">
    <name type="scientific">Phormidesmis priestleyi Ana</name>
    <dbReference type="NCBI Taxonomy" id="1666911"/>
    <lineage>
        <taxon>Bacteria</taxon>
        <taxon>Bacillati</taxon>
        <taxon>Cyanobacteriota</taxon>
        <taxon>Cyanophyceae</taxon>
        <taxon>Leptolyngbyales</taxon>
        <taxon>Leptolyngbyaceae</taxon>
        <taxon>Phormidesmis</taxon>
    </lineage>
</organism>
<dbReference type="STRING" id="1666911.HLUCCA11_12205"/>
<dbReference type="InterPro" id="IPR013549">
    <property type="entry name" value="DUF1731"/>
</dbReference>
<feature type="domain" description="NAD-dependent epimerase/dehydratase" evidence="2">
    <location>
        <begin position="3"/>
        <end position="222"/>
    </location>
</feature>
<feature type="domain" description="DUF1731" evidence="3">
    <location>
        <begin position="258"/>
        <end position="304"/>
    </location>
</feature>
<comment type="similarity">
    <text evidence="1">Belongs to the NAD(P)-dependent epimerase/dehydratase family. SDR39U1 subfamily.</text>
</comment>
<accession>A0A0P8BN59</accession>
<dbReference type="AlphaFoldDB" id="A0A0P8BN59"/>
<dbReference type="Gene3D" id="3.40.50.720">
    <property type="entry name" value="NAD(P)-binding Rossmann-like Domain"/>
    <property type="match status" value="1"/>
</dbReference>
<reference evidence="4 5" key="1">
    <citation type="submission" date="2015-09" db="EMBL/GenBank/DDBJ databases">
        <title>Identification and resolution of microdiversity through metagenomic sequencing of parallel consortia.</title>
        <authorList>
            <person name="Nelson W.C."/>
            <person name="Romine M.F."/>
            <person name="Lindemann S.R."/>
        </authorList>
    </citation>
    <scope>NUCLEOTIDE SEQUENCE [LARGE SCALE GENOMIC DNA]</scope>
    <source>
        <strain evidence="4">Ana</strain>
    </source>
</reference>
<evidence type="ECO:0000256" key="1">
    <source>
        <dbReference type="ARBA" id="ARBA00009353"/>
    </source>
</evidence>
<dbReference type="CDD" id="cd05242">
    <property type="entry name" value="SDR_a8"/>
    <property type="match status" value="1"/>
</dbReference>
<name>A0A0P8BN59_9CYAN</name>
<dbReference type="PANTHER" id="PTHR11092:SF0">
    <property type="entry name" value="EPIMERASE FAMILY PROTEIN SDR39U1"/>
    <property type="match status" value="1"/>
</dbReference>
<evidence type="ECO:0000259" key="2">
    <source>
        <dbReference type="Pfam" id="PF01370"/>
    </source>
</evidence>
<dbReference type="InterPro" id="IPR036291">
    <property type="entry name" value="NAD(P)-bd_dom_sf"/>
</dbReference>
<dbReference type="InterPro" id="IPR010099">
    <property type="entry name" value="SDR39U1"/>
</dbReference>
<evidence type="ECO:0000259" key="3">
    <source>
        <dbReference type="Pfam" id="PF08338"/>
    </source>
</evidence>
<evidence type="ECO:0000313" key="5">
    <source>
        <dbReference type="Proteomes" id="UP000050465"/>
    </source>
</evidence>
<dbReference type="Pfam" id="PF08338">
    <property type="entry name" value="DUF1731"/>
    <property type="match status" value="1"/>
</dbReference>
<evidence type="ECO:0000313" key="4">
    <source>
        <dbReference type="EMBL" id="KPQ35176.1"/>
    </source>
</evidence>
<proteinExistence type="inferred from homology"/>
<dbReference type="PATRIC" id="fig|1666911.3.peg.4520"/>
<sequence>MKIAVTGATGFVGSRLVARLVDESHEVKVLTRQVEKARKVFAASKFKPVEFVAYEPTESGEWQAAISSCDGVVNLAGEPISERWSAERKKRIIDSRKVGTQKLVEAIANSAQKPAVLVSSSAIGYYGTSETAEFFETSEPVEQDFLSQVCQAWETEANKAKEMGVRTVIIRTGIVLGDGGAIGKMITPFKLYAGGPIGSGRQWFSWIHIDDLVNLYLKALLDSSMHGVYNGTAPEPVRMKDLADTLGSVMDRPSWLPVPDFAIEALLGDGAVVVLKGQKVLPERTQAAGFSYEYSEAREALKDVVKKIG</sequence>
<dbReference type="NCBIfam" id="TIGR01777">
    <property type="entry name" value="yfcH"/>
    <property type="match status" value="1"/>
</dbReference>
<gene>
    <name evidence="4" type="ORF">HLUCCA11_12205</name>
</gene>
<comment type="caution">
    <text evidence="4">The sequence shown here is derived from an EMBL/GenBank/DDBJ whole genome shotgun (WGS) entry which is preliminary data.</text>
</comment>
<dbReference type="Proteomes" id="UP000050465">
    <property type="component" value="Unassembled WGS sequence"/>
</dbReference>
<dbReference type="Pfam" id="PF01370">
    <property type="entry name" value="Epimerase"/>
    <property type="match status" value="1"/>
</dbReference>